<protein>
    <recommendedName>
        <fullName evidence="2">carnosine N-methyltransferase</fullName>
        <ecNumber evidence="2">2.1.1.22</ecNumber>
    </recommendedName>
</protein>
<feature type="region of interest" description="Disordered" evidence="7">
    <location>
        <begin position="1"/>
        <end position="89"/>
    </location>
</feature>
<keyword evidence="6" id="KW-0040">ANK repeat</keyword>
<keyword evidence="9" id="KW-1185">Reference proteome</keyword>
<dbReference type="InterPro" id="IPR002110">
    <property type="entry name" value="Ankyrin_rpt"/>
</dbReference>
<dbReference type="PROSITE" id="PS50297">
    <property type="entry name" value="ANK_REP_REGION"/>
    <property type="match status" value="1"/>
</dbReference>
<feature type="compositionally biased region" description="Pro residues" evidence="7">
    <location>
        <begin position="80"/>
        <end position="89"/>
    </location>
</feature>
<sequence>MPFAASRIKTSGKKSKKGKLVRTPVNGTSGPSSSAAAAAAVVKVKVKRKKAKPQKPETEDLGRPKCQPSRALRKFKGKPAPSPFSSLPPPVEPLAPSFAPSLEGEALASARTLVAELAIRGQEACEVRLRSVANPTSATPRPELGPALAHCAERGLEACVQLLLQKRAMADSCGLRNLANQAVLGKRTALQLAAENGHTPVCRLLLQAGSNGFGLAGAIQKLKSYGQLFDREVRELEGMNVQSSQRYSLLSYAEDAASELMTIAETFHIPDPRDQAMMKLKVDDLMNEMKQCIVVNDHFLKMLVLSDLDAQDYWQMPPDHQVQERNSMKARTVLRQFVRDWGDEGAQERDVQYGCLLDALERYVPKNARPSGGKPRVLAPGSGLSRLPFECARRGYAAQGNEFSYHMLQGCKWVLNETDREKSHVIYPFVLNLENRRNALDHVRPVAIPDVCPSRILCPPGVDPNPEDFSMCAGEFINVYEDQIAEWDADNELSGKHEALEAAQLLTSHSSPKAVLTCFFLDTAKNVFLYIRTIADIIRPGGLWANFGPLLYHYAEQPDQAA</sequence>
<name>A0ABP0NBA4_9DINO</name>
<feature type="compositionally biased region" description="Basic residues" evidence="7">
    <location>
        <begin position="44"/>
        <end position="53"/>
    </location>
</feature>
<evidence type="ECO:0000256" key="6">
    <source>
        <dbReference type="PROSITE-ProRule" id="PRU00023"/>
    </source>
</evidence>
<dbReference type="Pfam" id="PF12796">
    <property type="entry name" value="Ank_2"/>
    <property type="match status" value="1"/>
</dbReference>
<dbReference type="EMBL" id="CAXAMM010027557">
    <property type="protein sequence ID" value="CAK9061045.1"/>
    <property type="molecule type" value="Genomic_DNA"/>
</dbReference>
<evidence type="ECO:0000313" key="9">
    <source>
        <dbReference type="Proteomes" id="UP001642464"/>
    </source>
</evidence>
<evidence type="ECO:0000256" key="7">
    <source>
        <dbReference type="SAM" id="MobiDB-lite"/>
    </source>
</evidence>
<keyword evidence="3" id="KW-0489">Methyltransferase</keyword>
<evidence type="ECO:0000256" key="1">
    <source>
        <dbReference type="ARBA" id="ARBA00010086"/>
    </source>
</evidence>
<evidence type="ECO:0000256" key="2">
    <source>
        <dbReference type="ARBA" id="ARBA00012003"/>
    </source>
</evidence>
<feature type="compositionally biased region" description="Polar residues" evidence="7">
    <location>
        <begin position="25"/>
        <end position="34"/>
    </location>
</feature>
<evidence type="ECO:0000256" key="5">
    <source>
        <dbReference type="ARBA" id="ARBA00022691"/>
    </source>
</evidence>
<keyword evidence="4" id="KW-0808">Transferase</keyword>
<dbReference type="PROSITE" id="PS50088">
    <property type="entry name" value="ANK_REPEAT"/>
    <property type="match status" value="1"/>
</dbReference>
<dbReference type="Gene3D" id="1.25.40.20">
    <property type="entry name" value="Ankyrin repeat-containing domain"/>
    <property type="match status" value="1"/>
</dbReference>
<evidence type="ECO:0000256" key="3">
    <source>
        <dbReference type="ARBA" id="ARBA00022603"/>
    </source>
</evidence>
<dbReference type="InterPro" id="IPR036770">
    <property type="entry name" value="Ankyrin_rpt-contain_sf"/>
</dbReference>
<keyword evidence="5" id="KW-0949">S-adenosyl-L-methionine</keyword>
<dbReference type="Pfam" id="PF07942">
    <property type="entry name" value="CARME"/>
    <property type="match status" value="1"/>
</dbReference>
<accession>A0ABP0NBA4</accession>
<proteinExistence type="inferred from homology"/>
<comment type="similarity">
    <text evidence="1">Belongs to the carnosine N-methyltransferase family.</text>
</comment>
<dbReference type="SMART" id="SM01296">
    <property type="entry name" value="N2227"/>
    <property type="match status" value="1"/>
</dbReference>
<dbReference type="Proteomes" id="UP001642464">
    <property type="component" value="Unassembled WGS sequence"/>
</dbReference>
<evidence type="ECO:0000256" key="4">
    <source>
        <dbReference type="ARBA" id="ARBA00022679"/>
    </source>
</evidence>
<comment type="caution">
    <text evidence="8">The sequence shown here is derived from an EMBL/GenBank/DDBJ whole genome shotgun (WGS) entry which is preliminary data.</text>
</comment>
<reference evidence="8 9" key="1">
    <citation type="submission" date="2024-02" db="EMBL/GenBank/DDBJ databases">
        <authorList>
            <person name="Chen Y."/>
            <person name="Shah S."/>
            <person name="Dougan E. K."/>
            <person name="Thang M."/>
            <person name="Chan C."/>
        </authorList>
    </citation>
    <scope>NUCLEOTIDE SEQUENCE [LARGE SCALE GENOMIC DNA]</scope>
</reference>
<feature type="compositionally biased region" description="Basic residues" evidence="7">
    <location>
        <begin position="10"/>
        <end position="20"/>
    </location>
</feature>
<dbReference type="PANTHER" id="PTHR12303:SF6">
    <property type="entry name" value="CARNOSINE N-METHYLTRANSFERASE"/>
    <property type="match status" value="1"/>
</dbReference>
<gene>
    <name evidence="8" type="ORF">SCF082_LOCUS32045</name>
</gene>
<organism evidence="8 9">
    <name type="scientific">Durusdinium trenchii</name>
    <dbReference type="NCBI Taxonomy" id="1381693"/>
    <lineage>
        <taxon>Eukaryota</taxon>
        <taxon>Sar</taxon>
        <taxon>Alveolata</taxon>
        <taxon>Dinophyceae</taxon>
        <taxon>Suessiales</taxon>
        <taxon>Symbiodiniaceae</taxon>
        <taxon>Durusdinium</taxon>
    </lineage>
</organism>
<evidence type="ECO:0000313" key="8">
    <source>
        <dbReference type="EMBL" id="CAK9061045.1"/>
    </source>
</evidence>
<dbReference type="SUPFAM" id="SSF53335">
    <property type="entry name" value="S-adenosyl-L-methionine-dependent methyltransferases"/>
    <property type="match status" value="1"/>
</dbReference>
<dbReference type="EC" id="2.1.1.22" evidence="2"/>
<dbReference type="PANTHER" id="PTHR12303">
    <property type="entry name" value="CARNOSINE N-METHYLTRANSFERASE"/>
    <property type="match status" value="1"/>
</dbReference>
<feature type="repeat" description="ANK" evidence="6">
    <location>
        <begin position="185"/>
        <end position="211"/>
    </location>
</feature>
<feature type="compositionally biased region" description="Basic and acidic residues" evidence="7">
    <location>
        <begin position="54"/>
        <end position="63"/>
    </location>
</feature>
<dbReference type="InterPro" id="IPR012901">
    <property type="entry name" value="CARME"/>
</dbReference>
<dbReference type="SUPFAM" id="SSF48403">
    <property type="entry name" value="Ankyrin repeat"/>
    <property type="match status" value="1"/>
</dbReference>
<dbReference type="InterPro" id="IPR029063">
    <property type="entry name" value="SAM-dependent_MTases_sf"/>
</dbReference>